<keyword evidence="1" id="KW-0863">Zinc-finger</keyword>
<dbReference type="STRING" id="1156394.T0R5Y6"/>
<organism evidence="3 4">
    <name type="scientific">Saprolegnia diclina (strain VS20)</name>
    <dbReference type="NCBI Taxonomy" id="1156394"/>
    <lineage>
        <taxon>Eukaryota</taxon>
        <taxon>Sar</taxon>
        <taxon>Stramenopiles</taxon>
        <taxon>Oomycota</taxon>
        <taxon>Saprolegniomycetes</taxon>
        <taxon>Saprolegniales</taxon>
        <taxon>Saprolegniaceae</taxon>
        <taxon>Saprolegnia</taxon>
    </lineage>
</organism>
<dbReference type="PANTHER" id="PTHR15302:SF0">
    <property type="entry name" value="E3 UBIQUITIN-PROTEIN LIGASE RNF103"/>
    <property type="match status" value="1"/>
</dbReference>
<dbReference type="RefSeq" id="XP_008619153.1">
    <property type="nucleotide sequence ID" value="XM_008620931.1"/>
</dbReference>
<feature type="domain" description="RING-type" evidence="2">
    <location>
        <begin position="179"/>
        <end position="219"/>
    </location>
</feature>
<dbReference type="Gene3D" id="3.30.40.10">
    <property type="entry name" value="Zinc/RING finger domain, C3HC4 (zinc finger)"/>
    <property type="match status" value="1"/>
</dbReference>
<name>T0R5Y6_SAPDV</name>
<keyword evidence="1" id="KW-0862">Zinc</keyword>
<dbReference type="InParanoid" id="T0R5Y6"/>
<dbReference type="GeneID" id="19955504"/>
<dbReference type="PROSITE" id="PS50089">
    <property type="entry name" value="ZF_RING_2"/>
    <property type="match status" value="1"/>
</dbReference>
<dbReference type="SMART" id="SM00184">
    <property type="entry name" value="RING"/>
    <property type="match status" value="1"/>
</dbReference>
<evidence type="ECO:0000313" key="4">
    <source>
        <dbReference type="Proteomes" id="UP000030762"/>
    </source>
</evidence>
<dbReference type="VEuPathDB" id="FungiDB:SDRG_14777"/>
<dbReference type="Pfam" id="PF13639">
    <property type="entry name" value="zf-RING_2"/>
    <property type="match status" value="1"/>
</dbReference>
<dbReference type="OMA" id="QTRYSEC"/>
<dbReference type="AlphaFoldDB" id="T0R5Y6"/>
<evidence type="ECO:0000256" key="1">
    <source>
        <dbReference type="PROSITE-ProRule" id="PRU00175"/>
    </source>
</evidence>
<dbReference type="InterPro" id="IPR042494">
    <property type="entry name" value="RNF103"/>
</dbReference>
<dbReference type="GO" id="GO:0016567">
    <property type="term" value="P:protein ubiquitination"/>
    <property type="evidence" value="ECO:0007669"/>
    <property type="project" value="InterPro"/>
</dbReference>
<proteinExistence type="predicted"/>
<gene>
    <name evidence="3" type="ORF">SDRG_14777</name>
</gene>
<protein>
    <recommendedName>
        <fullName evidence="2">RING-type domain-containing protein</fullName>
    </recommendedName>
</protein>
<dbReference type="GO" id="GO:0008270">
    <property type="term" value="F:zinc ion binding"/>
    <property type="evidence" value="ECO:0007669"/>
    <property type="project" value="UniProtKB-KW"/>
</dbReference>
<dbReference type="InterPro" id="IPR001841">
    <property type="entry name" value="Znf_RING"/>
</dbReference>
<evidence type="ECO:0000313" key="3">
    <source>
        <dbReference type="EMBL" id="EQC27453.1"/>
    </source>
</evidence>
<dbReference type="PANTHER" id="PTHR15302">
    <property type="entry name" value="E3 UBIQUITIN-PROTEIN LIGASE RNF103"/>
    <property type="match status" value="1"/>
</dbReference>
<dbReference type="GO" id="GO:0005783">
    <property type="term" value="C:endoplasmic reticulum"/>
    <property type="evidence" value="ECO:0007669"/>
    <property type="project" value="TreeGrafter"/>
</dbReference>
<dbReference type="InterPro" id="IPR013083">
    <property type="entry name" value="Znf_RING/FYVE/PHD"/>
</dbReference>
<keyword evidence="4" id="KW-1185">Reference proteome</keyword>
<dbReference type="SUPFAM" id="SSF57850">
    <property type="entry name" value="RING/U-box"/>
    <property type="match status" value="1"/>
</dbReference>
<sequence length="244" mass="27155">MQQPSSTFKWVPTFEHWAKRTFATVDSRLDTAAVTIYTTVTPDASQPRLMRYTFVVLDTNAWSIVQTRYSECRSLYKAVVAWAKTHRHDLCDDAAYQLAAFCGQMDFPARTLGFDDHYTVYARKVALTRLVELMYLVQRCLKAADRPAFNDLRGLLSSFFKPSDSALVASSTVIESDECAICLGAMGACSVVTLSCGHSFHQHCALEWLQYTTTCAVCRQPCTEGLHGPIINALQASTTHISAT</sequence>
<accession>T0R5Y6</accession>
<dbReference type="OrthoDB" id="8062037at2759"/>
<reference evidence="3 4" key="1">
    <citation type="submission" date="2012-04" db="EMBL/GenBank/DDBJ databases">
        <title>The Genome Sequence of Saprolegnia declina VS20.</title>
        <authorList>
            <consortium name="The Broad Institute Genome Sequencing Platform"/>
            <person name="Russ C."/>
            <person name="Nusbaum C."/>
            <person name="Tyler B."/>
            <person name="van West P."/>
            <person name="Dieguez-Uribeondo J."/>
            <person name="de Bruijn I."/>
            <person name="Tripathy S."/>
            <person name="Jiang R."/>
            <person name="Young S.K."/>
            <person name="Zeng Q."/>
            <person name="Gargeya S."/>
            <person name="Fitzgerald M."/>
            <person name="Haas B."/>
            <person name="Abouelleil A."/>
            <person name="Alvarado L."/>
            <person name="Arachchi H.M."/>
            <person name="Berlin A."/>
            <person name="Chapman S.B."/>
            <person name="Goldberg J."/>
            <person name="Griggs A."/>
            <person name="Gujja S."/>
            <person name="Hansen M."/>
            <person name="Howarth C."/>
            <person name="Imamovic A."/>
            <person name="Larimer J."/>
            <person name="McCowen C."/>
            <person name="Montmayeur A."/>
            <person name="Murphy C."/>
            <person name="Neiman D."/>
            <person name="Pearson M."/>
            <person name="Priest M."/>
            <person name="Roberts A."/>
            <person name="Saif S."/>
            <person name="Shea T."/>
            <person name="Sisk P."/>
            <person name="Sykes S."/>
            <person name="Wortman J."/>
            <person name="Nusbaum C."/>
            <person name="Birren B."/>
        </authorList>
    </citation>
    <scope>NUCLEOTIDE SEQUENCE [LARGE SCALE GENOMIC DNA]</scope>
    <source>
        <strain evidence="3 4">VS20</strain>
    </source>
</reference>
<dbReference type="GO" id="GO:0036503">
    <property type="term" value="P:ERAD pathway"/>
    <property type="evidence" value="ECO:0007669"/>
    <property type="project" value="TreeGrafter"/>
</dbReference>
<dbReference type="EMBL" id="JH767208">
    <property type="protein sequence ID" value="EQC27453.1"/>
    <property type="molecule type" value="Genomic_DNA"/>
</dbReference>
<dbReference type="Proteomes" id="UP000030762">
    <property type="component" value="Unassembled WGS sequence"/>
</dbReference>
<dbReference type="GO" id="GO:0004842">
    <property type="term" value="F:ubiquitin-protein transferase activity"/>
    <property type="evidence" value="ECO:0007669"/>
    <property type="project" value="InterPro"/>
</dbReference>
<keyword evidence="1" id="KW-0479">Metal-binding</keyword>
<evidence type="ECO:0000259" key="2">
    <source>
        <dbReference type="PROSITE" id="PS50089"/>
    </source>
</evidence>